<feature type="region of interest" description="Disordered" evidence="1">
    <location>
        <begin position="44"/>
        <end position="69"/>
    </location>
</feature>
<evidence type="ECO:0000313" key="2">
    <source>
        <dbReference type="EMBL" id="KAA1054100.1"/>
    </source>
</evidence>
<dbReference type="AlphaFoldDB" id="A0A5B0KR81"/>
<feature type="compositionally biased region" description="Polar residues" evidence="1">
    <location>
        <begin position="59"/>
        <end position="69"/>
    </location>
</feature>
<accession>A0A5B0KR81</accession>
<organism evidence="2 3">
    <name type="scientific">Azospirillum argentinense</name>
    <dbReference type="NCBI Taxonomy" id="2970906"/>
    <lineage>
        <taxon>Bacteria</taxon>
        <taxon>Pseudomonadati</taxon>
        <taxon>Pseudomonadota</taxon>
        <taxon>Alphaproteobacteria</taxon>
        <taxon>Rhodospirillales</taxon>
        <taxon>Azospirillaceae</taxon>
        <taxon>Azospirillum</taxon>
    </lineage>
</organism>
<proteinExistence type="predicted"/>
<comment type="caution">
    <text evidence="2">The sequence shown here is derived from an EMBL/GenBank/DDBJ whole genome shotgun (WGS) entry which is preliminary data.</text>
</comment>
<evidence type="ECO:0000256" key="1">
    <source>
        <dbReference type="SAM" id="MobiDB-lite"/>
    </source>
</evidence>
<evidence type="ECO:0000313" key="3">
    <source>
        <dbReference type="Proteomes" id="UP000325333"/>
    </source>
</evidence>
<protein>
    <submittedName>
        <fullName evidence="2">Uncharacterized protein</fullName>
    </submittedName>
</protein>
<reference evidence="2 3" key="1">
    <citation type="submission" date="2019-07" db="EMBL/GenBank/DDBJ databases">
        <title>Genome sequencing of the stress-tolerant strain Azospirillum brasilense Az19.</title>
        <authorList>
            <person name="Maroniche G.A."/>
            <person name="Garcia J.E."/>
            <person name="Pagnussat L."/>
            <person name="Amenta M."/>
            <person name="Creus C.M."/>
        </authorList>
    </citation>
    <scope>NUCLEOTIDE SEQUENCE [LARGE SCALE GENOMIC DNA]</scope>
    <source>
        <strain evidence="2 3">Az19</strain>
    </source>
</reference>
<dbReference type="EMBL" id="VEWN01000011">
    <property type="protein sequence ID" value="KAA1054100.1"/>
    <property type="molecule type" value="Genomic_DNA"/>
</dbReference>
<name>A0A5B0KR81_9PROT</name>
<sequence length="69" mass="7682">MQVIPIFNKSCRRDRRAGARSIVPKGSQRRLGVRTAGRLRPRRARRIGSTSAPRRMPTNFATASDGMSS</sequence>
<dbReference type="Proteomes" id="UP000325333">
    <property type="component" value="Unassembled WGS sequence"/>
</dbReference>
<gene>
    <name evidence="2" type="ORF">FH063_002002</name>
</gene>